<sequence length="108" mass="10829">MTQLAPKPDTGAFDRRLLHRAKGATVYIGVCAGLGLAQTACVIAGAWLIASLIAGAFAGGRDLASLAPELIGLAAVLAARALLASVQEAAAHRAAAGVKSGLRRQALD</sequence>
<protein>
    <recommendedName>
        <fullName evidence="8">Thiol reductant ABC exporter subunit CydD</fullName>
    </recommendedName>
</protein>
<evidence type="ECO:0000313" key="6">
    <source>
        <dbReference type="EMBL" id="NUQ90601.1"/>
    </source>
</evidence>
<evidence type="ECO:0000256" key="3">
    <source>
        <dbReference type="ARBA" id="ARBA00022989"/>
    </source>
</evidence>
<comment type="subcellular location">
    <subcellularLocation>
        <location evidence="1">Cell membrane</location>
        <topology evidence="1">Multi-pass membrane protein</topology>
    </subcellularLocation>
</comment>
<keyword evidence="3 5" id="KW-1133">Transmembrane helix</keyword>
<evidence type="ECO:0000256" key="4">
    <source>
        <dbReference type="ARBA" id="ARBA00023136"/>
    </source>
</evidence>
<dbReference type="EMBL" id="JABFXE010000809">
    <property type="protein sequence ID" value="NUQ90601.1"/>
    <property type="molecule type" value="Genomic_DNA"/>
</dbReference>
<dbReference type="SUPFAM" id="SSF90123">
    <property type="entry name" value="ABC transporter transmembrane region"/>
    <property type="match status" value="1"/>
</dbReference>
<dbReference type="Proteomes" id="UP000574690">
    <property type="component" value="Unassembled WGS sequence"/>
</dbReference>
<dbReference type="InterPro" id="IPR036640">
    <property type="entry name" value="ABC1_TM_sf"/>
</dbReference>
<proteinExistence type="predicted"/>
<evidence type="ECO:0008006" key="8">
    <source>
        <dbReference type="Google" id="ProtNLM"/>
    </source>
</evidence>
<evidence type="ECO:0000256" key="2">
    <source>
        <dbReference type="ARBA" id="ARBA00022692"/>
    </source>
</evidence>
<keyword evidence="2 5" id="KW-0812">Transmembrane</keyword>
<organism evidence="6 7">
    <name type="scientific">Glycomyces artemisiae</name>
    <dbReference type="NCBI Taxonomy" id="1076443"/>
    <lineage>
        <taxon>Bacteria</taxon>
        <taxon>Bacillati</taxon>
        <taxon>Actinomycetota</taxon>
        <taxon>Actinomycetes</taxon>
        <taxon>Glycomycetales</taxon>
        <taxon>Glycomycetaceae</taxon>
        <taxon>Glycomyces</taxon>
    </lineage>
</organism>
<feature type="transmembrane region" description="Helical" evidence="5">
    <location>
        <begin position="24"/>
        <end position="57"/>
    </location>
</feature>
<dbReference type="GO" id="GO:0005886">
    <property type="term" value="C:plasma membrane"/>
    <property type="evidence" value="ECO:0007669"/>
    <property type="project" value="UniProtKB-SubCell"/>
</dbReference>
<reference evidence="6 7" key="1">
    <citation type="submission" date="2020-05" db="EMBL/GenBank/DDBJ databases">
        <title>DNA-SIP metagenomic assembled genomes.</title>
        <authorList>
            <person name="Yu J."/>
        </authorList>
    </citation>
    <scope>NUCLEOTIDE SEQUENCE [LARGE SCALE GENOMIC DNA]</scope>
    <source>
        <strain evidence="6">Bin5.27</strain>
    </source>
</reference>
<feature type="transmembrane region" description="Helical" evidence="5">
    <location>
        <begin position="63"/>
        <end position="83"/>
    </location>
</feature>
<evidence type="ECO:0000256" key="1">
    <source>
        <dbReference type="ARBA" id="ARBA00004651"/>
    </source>
</evidence>
<gene>
    <name evidence="6" type="ORF">HOQ43_19330</name>
</gene>
<evidence type="ECO:0000313" key="7">
    <source>
        <dbReference type="Proteomes" id="UP000574690"/>
    </source>
</evidence>
<dbReference type="AlphaFoldDB" id="A0A850CFH9"/>
<name>A0A850CFH9_9ACTN</name>
<evidence type="ECO:0000256" key="5">
    <source>
        <dbReference type="SAM" id="Phobius"/>
    </source>
</evidence>
<accession>A0A850CFH9</accession>
<keyword evidence="4 5" id="KW-0472">Membrane</keyword>
<dbReference type="Gene3D" id="1.20.1560.10">
    <property type="entry name" value="ABC transporter type 1, transmembrane domain"/>
    <property type="match status" value="1"/>
</dbReference>
<dbReference type="GO" id="GO:0005524">
    <property type="term" value="F:ATP binding"/>
    <property type="evidence" value="ECO:0007669"/>
    <property type="project" value="InterPro"/>
</dbReference>
<feature type="non-terminal residue" evidence="6">
    <location>
        <position position="108"/>
    </location>
</feature>
<comment type="caution">
    <text evidence="6">The sequence shown here is derived from an EMBL/GenBank/DDBJ whole genome shotgun (WGS) entry which is preliminary data.</text>
</comment>